<evidence type="ECO:0000313" key="5">
    <source>
        <dbReference type="EMBL" id="RTG89802.1"/>
    </source>
</evidence>
<feature type="region of interest" description="Disordered" evidence="2">
    <location>
        <begin position="632"/>
        <end position="655"/>
    </location>
</feature>
<evidence type="ECO:0000259" key="4">
    <source>
        <dbReference type="PROSITE" id="PS50238"/>
    </source>
</evidence>
<protein>
    <submittedName>
        <fullName evidence="5">Rho GTPase-activating protein 22/24/25</fullName>
    </submittedName>
</protein>
<feature type="domain" description="PH" evidence="3">
    <location>
        <begin position="126"/>
        <end position="158"/>
    </location>
</feature>
<sequence length="981" mass="113007">MKIALSKILPLKLHVSLYNILISLTFCINLGQTSYYVLNRPPIEVPRWVYCLSILLIELDNKEKSYCQTSYYVLNRPPIEVPRWVYCLSILLIELDNKEKSYCDMSLKVCSIKFKIQANSQTIKSPDKYQGWLKKLGGKLKIWKERYYVLTDTHLYYYTGTDRKKLLGEFCLDFAQIESDTGDLEYNGDKSCLLLLKITLFGTHLDEVFPYTTSDNQFLPRIVYETVQFIRENGLDAEGIFRKCGKQNSIQSLADLYDLACPGPILIPNEHDVHLVSGLLKYYLRELPEPVIPYKYYDKLKAAGYRIADGKELSDFINLFDNLPSPNYNLLKYLCEFLYEVSEHEKQNRMSVASLASMFAPNFLRQQDEDPYIEMSASQLINHTVTEFIKAYQVLFPHELKSPNWDKLNINNHNIHVLHNHKDLNTLPVDFKRIQTQMNSSVSRCKTTNDRDTLMGRSQDSFTESVIYESPKNSPYHSSVNSSNNNDNINHYHHHEDGRNHRATTTTTVTTTIFNNNNNKQHNNVITNPIDHIHQCNYNSTLSNNAKSSHDYHTNNIYMRSLKLVHVYTIMSLFVSLMQSGKSNLPFCSCVIVFPSNDQYFVLKNIVVLESIDRVFSFRFRNLCEAIRDHMDNNHQPATSDKNNDINISNNNEQKESRLHLRKLHTESGEYELGSLGDVVSEENLHSISYKTDSTEHTTINVYEKEEEQRLNNVGQIKSNKNTMKSIRKCFNSLPEHRHGLDLTKKSVKTRPEIPLQWSSFHNDQKSSLEKSVTPTKTTTAIHQTESNEARISFNLDDLSKIYLNSQKLANIQTPLSNTTNANTTSTTITDNNDNNGITKATNGKMSKDSFLNGHNKTDMNNYDTLKKRVSLKEFIDRKSSSKITQSESFNSHSPMEQIRYWRSVAAVAQANAAGQLAKTEKLTQELARLRWDLSISHMENNLLRQNLASVQAELNHVRQIPKDITNYAQHNESIHPALFP</sequence>
<name>A0A430QQ35_SCHBO</name>
<dbReference type="InterPro" id="IPR011993">
    <property type="entry name" value="PH-like_dom_sf"/>
</dbReference>
<dbReference type="AlphaFoldDB" id="A0A430QQ35"/>
<dbReference type="PANTHER" id="PTHR15228:SF24">
    <property type="entry name" value="RHO-GAP DOMAIN-CONTAINING PROTEIN"/>
    <property type="match status" value="1"/>
</dbReference>
<dbReference type="SUPFAM" id="SSF50729">
    <property type="entry name" value="PH domain-like"/>
    <property type="match status" value="1"/>
</dbReference>
<accession>A0A430QQ35</accession>
<evidence type="ECO:0000256" key="2">
    <source>
        <dbReference type="SAM" id="MobiDB-lite"/>
    </source>
</evidence>
<dbReference type="PANTHER" id="PTHR15228">
    <property type="entry name" value="SPERMATHECAL PHYSIOLOGY VARIANT"/>
    <property type="match status" value="1"/>
</dbReference>
<dbReference type="InterPro" id="IPR008936">
    <property type="entry name" value="Rho_GTPase_activation_prot"/>
</dbReference>
<dbReference type="Gene3D" id="1.10.555.10">
    <property type="entry name" value="Rho GTPase activation protein"/>
    <property type="match status" value="1"/>
</dbReference>
<proteinExistence type="predicted"/>
<gene>
    <name evidence="5" type="ORF">DC041_0000032</name>
</gene>
<dbReference type="GO" id="GO:0005096">
    <property type="term" value="F:GTPase activator activity"/>
    <property type="evidence" value="ECO:0007669"/>
    <property type="project" value="UniProtKB-KW"/>
</dbReference>
<dbReference type="InterPro" id="IPR000198">
    <property type="entry name" value="RhoGAP_dom"/>
</dbReference>
<dbReference type="SMART" id="SM00324">
    <property type="entry name" value="RhoGAP"/>
    <property type="match status" value="1"/>
</dbReference>
<evidence type="ECO:0000313" key="6">
    <source>
        <dbReference type="Proteomes" id="UP000290809"/>
    </source>
</evidence>
<dbReference type="Gene3D" id="2.30.29.30">
    <property type="entry name" value="Pleckstrin-homology domain (PH domain)/Phosphotyrosine-binding domain (PTB)"/>
    <property type="match status" value="1"/>
</dbReference>
<feature type="region of interest" description="Disordered" evidence="2">
    <location>
        <begin position="823"/>
        <end position="858"/>
    </location>
</feature>
<dbReference type="PROSITE" id="PS50238">
    <property type="entry name" value="RHOGAP"/>
    <property type="match status" value="1"/>
</dbReference>
<dbReference type="GO" id="GO:0051056">
    <property type="term" value="P:regulation of small GTPase mediated signal transduction"/>
    <property type="evidence" value="ECO:0007669"/>
    <property type="project" value="UniProtKB-ARBA"/>
</dbReference>
<dbReference type="InterPro" id="IPR051025">
    <property type="entry name" value="RhoGAP"/>
</dbReference>
<feature type="compositionally biased region" description="Low complexity" evidence="2">
    <location>
        <begin position="823"/>
        <end position="839"/>
    </location>
</feature>
<dbReference type="Pfam" id="PF00620">
    <property type="entry name" value="RhoGAP"/>
    <property type="match status" value="1"/>
</dbReference>
<reference evidence="5 6" key="1">
    <citation type="journal article" date="2019" name="PLoS Pathog.">
        <title>Genome sequence of the bovine parasite Schistosoma bovis Tanzania.</title>
        <authorList>
            <person name="Oey H."/>
            <person name="Zakrzewski M."/>
            <person name="Gobert G."/>
            <person name="Gravermann K."/>
            <person name="Stoye J."/>
            <person name="Jones M."/>
            <person name="Mcmanus D."/>
            <person name="Krause L."/>
        </authorList>
    </citation>
    <scope>NUCLEOTIDE SEQUENCE [LARGE SCALE GENOMIC DNA]</scope>
    <source>
        <strain evidence="5 6">TAN1997</strain>
    </source>
</reference>
<dbReference type="EMBL" id="QMKO01001482">
    <property type="protein sequence ID" value="RTG89802.1"/>
    <property type="molecule type" value="Genomic_DNA"/>
</dbReference>
<dbReference type="PROSITE" id="PS50003">
    <property type="entry name" value="PH_DOMAIN"/>
    <property type="match status" value="1"/>
</dbReference>
<dbReference type="SUPFAM" id="SSF48350">
    <property type="entry name" value="GTPase activation domain, GAP"/>
    <property type="match status" value="1"/>
</dbReference>
<evidence type="ECO:0000256" key="1">
    <source>
        <dbReference type="ARBA" id="ARBA00022468"/>
    </source>
</evidence>
<dbReference type="Proteomes" id="UP000290809">
    <property type="component" value="Unassembled WGS sequence"/>
</dbReference>
<dbReference type="STRING" id="6184.A0A430QQ35"/>
<feature type="domain" description="Rho-GAP" evidence="4">
    <location>
        <begin position="203"/>
        <end position="396"/>
    </location>
</feature>
<evidence type="ECO:0000259" key="3">
    <source>
        <dbReference type="PROSITE" id="PS50003"/>
    </source>
</evidence>
<dbReference type="InterPro" id="IPR001849">
    <property type="entry name" value="PH_domain"/>
</dbReference>
<organism evidence="5 6">
    <name type="scientific">Schistosoma bovis</name>
    <name type="common">Blood fluke</name>
    <dbReference type="NCBI Taxonomy" id="6184"/>
    <lineage>
        <taxon>Eukaryota</taxon>
        <taxon>Metazoa</taxon>
        <taxon>Spiralia</taxon>
        <taxon>Lophotrochozoa</taxon>
        <taxon>Platyhelminthes</taxon>
        <taxon>Trematoda</taxon>
        <taxon>Digenea</taxon>
        <taxon>Strigeidida</taxon>
        <taxon>Schistosomatoidea</taxon>
        <taxon>Schistosomatidae</taxon>
        <taxon>Schistosoma</taxon>
    </lineage>
</organism>
<dbReference type="GO" id="GO:0007165">
    <property type="term" value="P:signal transduction"/>
    <property type="evidence" value="ECO:0007669"/>
    <property type="project" value="InterPro"/>
</dbReference>
<comment type="caution">
    <text evidence="5">The sequence shown here is derived from an EMBL/GenBank/DDBJ whole genome shotgun (WGS) entry which is preliminary data.</text>
</comment>
<keyword evidence="1" id="KW-0343">GTPase activation</keyword>
<dbReference type="Pfam" id="PF00169">
    <property type="entry name" value="PH"/>
    <property type="match status" value="1"/>
</dbReference>
<keyword evidence="6" id="KW-1185">Reference proteome</keyword>